<sequence>MCHPPYPGPNSRGGRAKWTKQLTTGLWNRIKLCITEGRQSVDTGIDVQYQSSPRHEARAKENRLLLKGLTRT</sequence>
<reference evidence="2 3" key="2">
    <citation type="journal article" date="2017" name="Sci. Rep.">
        <title>Ant-infecting Ophiocordyceps genomes reveal a high diversity of potential behavioral manipulation genes and a possible major role for enterotoxins.</title>
        <authorList>
            <person name="de Bekker C."/>
            <person name="Ohm R.A."/>
            <person name="Evans H.C."/>
            <person name="Brachmann A."/>
            <person name="Hughes D.P."/>
        </authorList>
    </citation>
    <scope>NUCLEOTIDE SEQUENCE [LARGE SCALE GENOMIC DNA]</scope>
    <source>
        <strain evidence="2 3">SC16a</strain>
    </source>
</reference>
<gene>
    <name evidence="2" type="ORF">XA68_10584</name>
</gene>
<evidence type="ECO:0000313" key="3">
    <source>
        <dbReference type="Proteomes" id="UP000037136"/>
    </source>
</evidence>
<reference evidence="2 3" key="1">
    <citation type="journal article" date="2015" name="BMC Genomics">
        <title>Gene expression during zombie ant biting behavior reflects the complexity underlying fungal parasitic behavioral manipulation.</title>
        <authorList>
            <person name="de Bekker C."/>
            <person name="Ohm R.A."/>
            <person name="Loreto R.G."/>
            <person name="Sebastian A."/>
            <person name="Albert I."/>
            <person name="Merrow M."/>
            <person name="Brachmann A."/>
            <person name="Hughes D.P."/>
        </authorList>
    </citation>
    <scope>NUCLEOTIDE SEQUENCE [LARGE SCALE GENOMIC DNA]</scope>
    <source>
        <strain evidence="2 3">SC16a</strain>
    </source>
</reference>
<evidence type="ECO:0000313" key="2">
    <source>
        <dbReference type="EMBL" id="PFH55154.1"/>
    </source>
</evidence>
<dbReference type="Proteomes" id="UP000037136">
    <property type="component" value="Unassembled WGS sequence"/>
</dbReference>
<keyword evidence="3" id="KW-1185">Reference proteome</keyword>
<comment type="caution">
    <text evidence="2">The sequence shown here is derived from an EMBL/GenBank/DDBJ whole genome shotgun (WGS) entry which is preliminary data.</text>
</comment>
<accession>A0A2A9P1L1</accession>
<proteinExistence type="predicted"/>
<feature type="region of interest" description="Disordered" evidence="1">
    <location>
        <begin position="52"/>
        <end position="72"/>
    </location>
</feature>
<name>A0A2A9P1L1_OPHUN</name>
<organism evidence="2 3">
    <name type="scientific">Ophiocordyceps unilateralis</name>
    <name type="common">Zombie-ant fungus</name>
    <name type="synonym">Torrubia unilateralis</name>
    <dbReference type="NCBI Taxonomy" id="268505"/>
    <lineage>
        <taxon>Eukaryota</taxon>
        <taxon>Fungi</taxon>
        <taxon>Dikarya</taxon>
        <taxon>Ascomycota</taxon>
        <taxon>Pezizomycotina</taxon>
        <taxon>Sordariomycetes</taxon>
        <taxon>Hypocreomycetidae</taxon>
        <taxon>Hypocreales</taxon>
        <taxon>Ophiocordycipitaceae</taxon>
        <taxon>Ophiocordyceps</taxon>
    </lineage>
</organism>
<dbReference type="EMBL" id="LAZP02001149">
    <property type="protein sequence ID" value="PFH55154.1"/>
    <property type="molecule type" value="Genomic_DNA"/>
</dbReference>
<dbReference type="AlphaFoldDB" id="A0A2A9P1L1"/>
<protein>
    <submittedName>
        <fullName evidence="2">Uncharacterized protein</fullName>
    </submittedName>
</protein>
<feature type="compositionally biased region" description="Basic and acidic residues" evidence="1">
    <location>
        <begin position="53"/>
        <end position="64"/>
    </location>
</feature>
<evidence type="ECO:0000256" key="1">
    <source>
        <dbReference type="SAM" id="MobiDB-lite"/>
    </source>
</evidence>